<dbReference type="InterPro" id="IPR005886">
    <property type="entry name" value="UDP_G4E"/>
</dbReference>
<evidence type="ECO:0000256" key="9">
    <source>
        <dbReference type="ARBA" id="ARBA00023277"/>
    </source>
</evidence>
<evidence type="ECO:0000313" key="13">
    <source>
        <dbReference type="Proteomes" id="UP000463975"/>
    </source>
</evidence>
<evidence type="ECO:0000259" key="11">
    <source>
        <dbReference type="Pfam" id="PF01370"/>
    </source>
</evidence>
<evidence type="ECO:0000256" key="5">
    <source>
        <dbReference type="ARBA" id="ARBA00013189"/>
    </source>
</evidence>
<dbReference type="GO" id="GO:0003978">
    <property type="term" value="F:UDP-glucose 4-epimerase activity"/>
    <property type="evidence" value="ECO:0007669"/>
    <property type="project" value="UniProtKB-UniRule"/>
</dbReference>
<dbReference type="KEGG" id="bomb:GT348_04125"/>
<keyword evidence="13" id="KW-1185">Reference proteome</keyword>
<dbReference type="InterPro" id="IPR036291">
    <property type="entry name" value="NAD(P)-bd_dom_sf"/>
</dbReference>
<protein>
    <recommendedName>
        <fullName evidence="6 10">UDP-glucose 4-epimerase</fullName>
        <ecNumber evidence="5 10">5.1.3.2</ecNumber>
    </recommendedName>
</protein>
<dbReference type="CDD" id="cd05247">
    <property type="entry name" value="UDP_G4E_1_SDR_e"/>
    <property type="match status" value="1"/>
</dbReference>
<dbReference type="Gene3D" id="3.40.50.720">
    <property type="entry name" value="NAD(P)-binding Rossmann-like Domain"/>
    <property type="match status" value="1"/>
</dbReference>
<reference evidence="12 13" key="1">
    <citation type="submission" date="2020-01" db="EMBL/GenBank/DDBJ databases">
        <title>Genome sequencing of strain KACC 21507.</title>
        <authorList>
            <person name="Heo J."/>
            <person name="Kim S.-J."/>
            <person name="Kim J.-S."/>
            <person name="Hong S.-B."/>
            <person name="Kwon S.-W."/>
        </authorList>
    </citation>
    <scope>NUCLEOTIDE SEQUENCE [LARGE SCALE GENOMIC DNA]</scope>
    <source>
        <strain evidence="12 13">KACC 21507</strain>
    </source>
</reference>
<evidence type="ECO:0000256" key="6">
    <source>
        <dbReference type="ARBA" id="ARBA00018569"/>
    </source>
</evidence>
<evidence type="ECO:0000256" key="1">
    <source>
        <dbReference type="ARBA" id="ARBA00000083"/>
    </source>
</evidence>
<sequence>MRCLVTGGAGFIGSHVTLGLVEAGHEVVVIDNLLTGHEMALPPNVKLERVDLNNAKETDRVLSQGPWDVVLHFAALSSVADSIKHPTHYLRANIITSLNLIRSCIRYNVKNFVFSSTASIFGGENFSSIIPATAPIRPSSPYGESKFYIEQVLKWADRVYNMRYACLRYFNAAGADIEGRLGEDHQPETHLIPLAIDALLGLRPPLKLYGNNYPTHDGTCIRDYVHVTDLADAHIRVIEKLKYGSVTYNLGSGKGFSNLEIIREIERISGKKLPWSWAEPRPGDSAFLVADSRAFQSECGWQPRNGDIGVIIESALNWRKNNPYGYKTGHR</sequence>
<dbReference type="Pfam" id="PF01370">
    <property type="entry name" value="Epimerase"/>
    <property type="match status" value="1"/>
</dbReference>
<dbReference type="PANTHER" id="PTHR43725">
    <property type="entry name" value="UDP-GLUCOSE 4-EPIMERASE"/>
    <property type="match status" value="1"/>
</dbReference>
<evidence type="ECO:0000256" key="7">
    <source>
        <dbReference type="ARBA" id="ARBA00023027"/>
    </source>
</evidence>
<dbReference type="NCBIfam" id="TIGR01179">
    <property type="entry name" value="galE"/>
    <property type="match status" value="1"/>
</dbReference>
<evidence type="ECO:0000256" key="2">
    <source>
        <dbReference type="ARBA" id="ARBA00001911"/>
    </source>
</evidence>
<gene>
    <name evidence="12" type="primary">galE</name>
    <name evidence="12" type="ORF">GT348_04125</name>
</gene>
<organism evidence="12 13">
    <name type="scientific">Aristophania vespae</name>
    <dbReference type="NCBI Taxonomy" id="2697033"/>
    <lineage>
        <taxon>Bacteria</taxon>
        <taxon>Pseudomonadati</taxon>
        <taxon>Pseudomonadota</taxon>
        <taxon>Alphaproteobacteria</taxon>
        <taxon>Acetobacterales</taxon>
        <taxon>Acetobacteraceae</taxon>
        <taxon>Aristophania</taxon>
    </lineage>
</organism>
<evidence type="ECO:0000313" key="12">
    <source>
        <dbReference type="EMBL" id="QHI95562.1"/>
    </source>
</evidence>
<dbReference type="UniPathway" id="UPA00214"/>
<proteinExistence type="inferred from homology"/>
<dbReference type="Proteomes" id="UP000463975">
    <property type="component" value="Chromosome"/>
</dbReference>
<evidence type="ECO:0000256" key="4">
    <source>
        <dbReference type="ARBA" id="ARBA00007637"/>
    </source>
</evidence>
<name>A0A6P1NIS3_9PROT</name>
<accession>A0A6P1NIS3</accession>
<evidence type="ECO:0000256" key="10">
    <source>
        <dbReference type="RuleBase" id="RU366046"/>
    </source>
</evidence>
<comment type="cofactor">
    <cofactor evidence="2 10">
        <name>NAD(+)</name>
        <dbReference type="ChEBI" id="CHEBI:57540"/>
    </cofactor>
</comment>
<dbReference type="RefSeq" id="WP_160618639.1">
    <property type="nucleotide sequence ID" value="NZ_CP047652.1"/>
</dbReference>
<dbReference type="AlphaFoldDB" id="A0A6P1NIS3"/>
<dbReference type="GO" id="GO:0033499">
    <property type="term" value="P:galactose catabolic process via UDP-galactose, Leloir pathway"/>
    <property type="evidence" value="ECO:0007669"/>
    <property type="project" value="TreeGrafter"/>
</dbReference>
<keyword evidence="7 10" id="KW-0520">NAD</keyword>
<dbReference type="EMBL" id="CP047652">
    <property type="protein sequence ID" value="QHI95562.1"/>
    <property type="molecule type" value="Genomic_DNA"/>
</dbReference>
<dbReference type="SUPFAM" id="SSF51735">
    <property type="entry name" value="NAD(P)-binding Rossmann-fold domains"/>
    <property type="match status" value="1"/>
</dbReference>
<keyword evidence="9 10" id="KW-0119">Carbohydrate metabolism</keyword>
<feature type="domain" description="NAD-dependent epimerase/dehydratase" evidence="11">
    <location>
        <begin position="4"/>
        <end position="251"/>
    </location>
</feature>
<evidence type="ECO:0000256" key="8">
    <source>
        <dbReference type="ARBA" id="ARBA00023235"/>
    </source>
</evidence>
<keyword evidence="8 10" id="KW-0413">Isomerase</keyword>
<dbReference type="PANTHER" id="PTHR43725:SF53">
    <property type="entry name" value="UDP-ARABINOSE 4-EPIMERASE 1"/>
    <property type="match status" value="1"/>
</dbReference>
<dbReference type="InterPro" id="IPR001509">
    <property type="entry name" value="Epimerase_deHydtase"/>
</dbReference>
<dbReference type="Gene3D" id="3.90.25.10">
    <property type="entry name" value="UDP-galactose 4-epimerase, domain 1"/>
    <property type="match status" value="1"/>
</dbReference>
<evidence type="ECO:0000256" key="3">
    <source>
        <dbReference type="ARBA" id="ARBA00004947"/>
    </source>
</evidence>
<comment type="subunit">
    <text evidence="10">Homodimer.</text>
</comment>
<comment type="catalytic activity">
    <reaction evidence="1 10">
        <text>UDP-alpha-D-glucose = UDP-alpha-D-galactose</text>
        <dbReference type="Rhea" id="RHEA:22168"/>
        <dbReference type="ChEBI" id="CHEBI:58885"/>
        <dbReference type="ChEBI" id="CHEBI:66914"/>
        <dbReference type="EC" id="5.1.3.2"/>
    </reaction>
</comment>
<comment type="similarity">
    <text evidence="4 10">Belongs to the NAD(P)-dependent epimerase/dehydratase family.</text>
</comment>
<comment type="pathway">
    <text evidence="3 10">Carbohydrate metabolism; galactose metabolism.</text>
</comment>
<dbReference type="EC" id="5.1.3.2" evidence="5 10"/>